<dbReference type="Proteomes" id="UP000318571">
    <property type="component" value="Chromosome 10"/>
</dbReference>
<dbReference type="EMBL" id="VCGU01000458">
    <property type="protein sequence ID" value="TRY64031.1"/>
    <property type="molecule type" value="Genomic_DNA"/>
</dbReference>
<feature type="domain" description="DM13" evidence="2">
    <location>
        <begin position="173"/>
        <end position="285"/>
    </location>
</feature>
<gene>
    <name evidence="3" type="ORF">TCAL_03572</name>
</gene>
<accession>A0A553NF33</accession>
<sequence length="285" mass="32692">MDGELECGLTFLDPPIHKLGVMLLPLVILQLTLSSYILSVVKGEVPSDWEYYGKFRFVQHLVQGELYGKDSRSLFIHRFYYDGEGPPGVTFTAIPKDETDYAQGIPLAIVELDNQEQVPKTLNNNYTLALPRNLRVSDVDRLVVWCSEYGVSFGRVDLREARNTSPKRPKTDLTLVGSFTNVEHRVAGTVYIQDREHLVIRDFNYDGQGPSVVLYAGEEENLKTGRFLEYPYAGYKSRLGPKRLTRVQKRDITIRLPKDMDAFKLRWLSVWCDTFEVSFGHVEFE</sequence>
<dbReference type="AlphaFoldDB" id="A0A553NF33"/>
<dbReference type="PANTHER" id="PTHR24036:SF5">
    <property type="entry name" value="THROMBOMODULIN"/>
    <property type="match status" value="1"/>
</dbReference>
<reference evidence="3 4" key="1">
    <citation type="journal article" date="2018" name="Nat. Ecol. Evol.">
        <title>Genomic signatures of mitonuclear coevolution across populations of Tigriopus californicus.</title>
        <authorList>
            <person name="Barreto F.S."/>
            <person name="Watson E.T."/>
            <person name="Lima T.G."/>
            <person name="Willett C.S."/>
            <person name="Edmands S."/>
            <person name="Li W."/>
            <person name="Burton R.S."/>
        </authorList>
    </citation>
    <scope>NUCLEOTIDE SEQUENCE [LARGE SCALE GENOMIC DNA]</scope>
    <source>
        <strain evidence="3 4">San Diego</strain>
    </source>
</reference>
<evidence type="ECO:0000259" key="2">
    <source>
        <dbReference type="PROSITE" id="PS51549"/>
    </source>
</evidence>
<dbReference type="OMA" id="NARQADM"/>
<feature type="domain" description="DM13" evidence="2">
    <location>
        <begin position="43"/>
        <end position="159"/>
    </location>
</feature>
<dbReference type="InterPro" id="IPR019545">
    <property type="entry name" value="DM13_domain"/>
</dbReference>
<proteinExistence type="predicted"/>
<dbReference type="InterPro" id="IPR052126">
    <property type="entry name" value="Spindle_Org/Thrombomodulin"/>
</dbReference>
<dbReference type="SMART" id="SM00686">
    <property type="entry name" value="DM13"/>
    <property type="match status" value="2"/>
</dbReference>
<dbReference type="PROSITE" id="PS51549">
    <property type="entry name" value="DM13"/>
    <property type="match status" value="2"/>
</dbReference>
<comment type="caution">
    <text evidence="3">The sequence shown here is derived from an EMBL/GenBank/DDBJ whole genome shotgun (WGS) entry which is preliminary data.</text>
</comment>
<evidence type="ECO:0000313" key="3">
    <source>
        <dbReference type="EMBL" id="TRY64031.1"/>
    </source>
</evidence>
<dbReference type="PANTHER" id="PTHR24036">
    <property type="entry name" value="SKELETOR-RELATED"/>
    <property type="match status" value="1"/>
</dbReference>
<name>A0A553NF33_TIGCA</name>
<protein>
    <recommendedName>
        <fullName evidence="2">DM13 domain-containing protein</fullName>
    </recommendedName>
</protein>
<evidence type="ECO:0000313" key="4">
    <source>
        <dbReference type="Proteomes" id="UP000318571"/>
    </source>
</evidence>
<organism evidence="3 4">
    <name type="scientific">Tigriopus californicus</name>
    <name type="common">Marine copepod</name>
    <dbReference type="NCBI Taxonomy" id="6832"/>
    <lineage>
        <taxon>Eukaryota</taxon>
        <taxon>Metazoa</taxon>
        <taxon>Ecdysozoa</taxon>
        <taxon>Arthropoda</taxon>
        <taxon>Crustacea</taxon>
        <taxon>Multicrustacea</taxon>
        <taxon>Hexanauplia</taxon>
        <taxon>Copepoda</taxon>
        <taxon>Harpacticoida</taxon>
        <taxon>Harpacticidae</taxon>
        <taxon>Tigriopus</taxon>
    </lineage>
</organism>
<evidence type="ECO:0000256" key="1">
    <source>
        <dbReference type="ARBA" id="ARBA00022737"/>
    </source>
</evidence>
<keyword evidence="1" id="KW-0677">Repeat</keyword>
<keyword evidence="4" id="KW-1185">Reference proteome</keyword>
<dbReference type="Pfam" id="PF10517">
    <property type="entry name" value="DM13"/>
    <property type="match status" value="2"/>
</dbReference>